<accession>A0AAQ3WPU5</accession>
<dbReference type="Proteomes" id="UP001341281">
    <property type="component" value="Chromosome 04"/>
</dbReference>
<keyword evidence="2" id="KW-1185">Reference proteome</keyword>
<dbReference type="AlphaFoldDB" id="A0AAQ3WPU5"/>
<reference evidence="1 2" key="1">
    <citation type="submission" date="2024-02" db="EMBL/GenBank/DDBJ databases">
        <title>High-quality chromosome-scale genome assembly of Pensacola bahiagrass (Paspalum notatum Flugge var. saurae).</title>
        <authorList>
            <person name="Vega J.M."/>
            <person name="Podio M."/>
            <person name="Orjuela J."/>
            <person name="Siena L.A."/>
            <person name="Pessino S.C."/>
            <person name="Combes M.C."/>
            <person name="Mariac C."/>
            <person name="Albertini E."/>
            <person name="Pupilli F."/>
            <person name="Ortiz J.P.A."/>
            <person name="Leblanc O."/>
        </authorList>
    </citation>
    <scope>NUCLEOTIDE SEQUENCE [LARGE SCALE GENOMIC DNA]</scope>
    <source>
        <strain evidence="1">R1</strain>
        <tissue evidence="1">Leaf</tissue>
    </source>
</reference>
<sequence>MTSLLLHALDGDGGDWCFSSKDMVSQILPMVLGNNNGPRIGTLGAAPSGILIVIDVSDNNGLEDIY</sequence>
<evidence type="ECO:0000313" key="1">
    <source>
        <dbReference type="EMBL" id="WVZ69762.1"/>
    </source>
</evidence>
<dbReference type="EMBL" id="CP144748">
    <property type="protein sequence ID" value="WVZ69762.1"/>
    <property type="molecule type" value="Genomic_DNA"/>
</dbReference>
<evidence type="ECO:0000313" key="2">
    <source>
        <dbReference type="Proteomes" id="UP001341281"/>
    </source>
</evidence>
<proteinExistence type="predicted"/>
<protein>
    <submittedName>
        <fullName evidence="1">Uncharacterized protein</fullName>
    </submittedName>
</protein>
<name>A0AAQ3WPU5_PASNO</name>
<organism evidence="1 2">
    <name type="scientific">Paspalum notatum var. saurae</name>
    <dbReference type="NCBI Taxonomy" id="547442"/>
    <lineage>
        <taxon>Eukaryota</taxon>
        <taxon>Viridiplantae</taxon>
        <taxon>Streptophyta</taxon>
        <taxon>Embryophyta</taxon>
        <taxon>Tracheophyta</taxon>
        <taxon>Spermatophyta</taxon>
        <taxon>Magnoliopsida</taxon>
        <taxon>Liliopsida</taxon>
        <taxon>Poales</taxon>
        <taxon>Poaceae</taxon>
        <taxon>PACMAD clade</taxon>
        <taxon>Panicoideae</taxon>
        <taxon>Andropogonodae</taxon>
        <taxon>Paspaleae</taxon>
        <taxon>Paspalinae</taxon>
        <taxon>Paspalum</taxon>
    </lineage>
</organism>
<gene>
    <name evidence="1" type="ORF">U9M48_018497</name>
</gene>